<dbReference type="RefSeq" id="XP_028513444.1">
    <property type="nucleotide sequence ID" value="XM_028657643.1"/>
</dbReference>
<protein>
    <recommendedName>
        <fullName evidence="6">ABC-2 type transporter transmembrane domain-containing protein</fullName>
    </recommendedName>
</protein>
<dbReference type="GeneID" id="110234308"/>
<organism evidence="7 8">
    <name type="scientific">Exaiptasia diaphana</name>
    <name type="common">Tropical sea anemone</name>
    <name type="synonym">Aiptasia pulchella</name>
    <dbReference type="NCBI Taxonomy" id="2652724"/>
    <lineage>
        <taxon>Eukaryota</taxon>
        <taxon>Metazoa</taxon>
        <taxon>Cnidaria</taxon>
        <taxon>Anthozoa</taxon>
        <taxon>Hexacorallia</taxon>
        <taxon>Actiniaria</taxon>
        <taxon>Aiptasiidae</taxon>
        <taxon>Exaiptasia</taxon>
    </lineage>
</organism>
<evidence type="ECO:0000256" key="3">
    <source>
        <dbReference type="ARBA" id="ARBA00022989"/>
    </source>
</evidence>
<keyword evidence="3 5" id="KW-1133">Transmembrane helix</keyword>
<dbReference type="GO" id="GO:0016020">
    <property type="term" value="C:membrane"/>
    <property type="evidence" value="ECO:0007669"/>
    <property type="project" value="UniProtKB-SubCell"/>
</dbReference>
<keyword evidence="2 5" id="KW-0812">Transmembrane</keyword>
<dbReference type="GO" id="GO:0140359">
    <property type="term" value="F:ABC-type transporter activity"/>
    <property type="evidence" value="ECO:0007669"/>
    <property type="project" value="InterPro"/>
</dbReference>
<evidence type="ECO:0000259" key="6">
    <source>
        <dbReference type="Pfam" id="PF12698"/>
    </source>
</evidence>
<accession>A0A913YEH8</accession>
<feature type="domain" description="ABC-2 type transporter transmembrane" evidence="6">
    <location>
        <begin position="28"/>
        <end position="157"/>
    </location>
</feature>
<dbReference type="KEGG" id="epa:110234308"/>
<evidence type="ECO:0000256" key="2">
    <source>
        <dbReference type="ARBA" id="ARBA00022692"/>
    </source>
</evidence>
<dbReference type="AlphaFoldDB" id="A0A913YEH8"/>
<evidence type="ECO:0000313" key="8">
    <source>
        <dbReference type="Proteomes" id="UP000887567"/>
    </source>
</evidence>
<evidence type="ECO:0000313" key="7">
    <source>
        <dbReference type="EnsemblMetazoa" id="XP_028513444.1"/>
    </source>
</evidence>
<name>A0A913YEH8_EXADI</name>
<dbReference type="Proteomes" id="UP000887567">
    <property type="component" value="Unplaced"/>
</dbReference>
<dbReference type="InterPro" id="IPR013525">
    <property type="entry name" value="ABC2_TM"/>
</dbReference>
<evidence type="ECO:0000256" key="5">
    <source>
        <dbReference type="SAM" id="Phobius"/>
    </source>
</evidence>
<proteinExistence type="predicted"/>
<comment type="subcellular location">
    <subcellularLocation>
        <location evidence="1">Membrane</location>
        <topology evidence="1">Multi-pass membrane protein</topology>
    </subcellularLocation>
</comment>
<dbReference type="OrthoDB" id="6020287at2759"/>
<evidence type="ECO:0000256" key="1">
    <source>
        <dbReference type="ARBA" id="ARBA00004141"/>
    </source>
</evidence>
<dbReference type="Pfam" id="PF12698">
    <property type="entry name" value="ABC2_membrane_3"/>
    <property type="match status" value="1"/>
</dbReference>
<reference evidence="7" key="1">
    <citation type="submission" date="2022-11" db="UniProtKB">
        <authorList>
            <consortium name="EnsemblMetazoa"/>
        </authorList>
    </citation>
    <scope>IDENTIFICATION</scope>
</reference>
<keyword evidence="4 5" id="KW-0472">Membrane</keyword>
<keyword evidence="8" id="KW-1185">Reference proteome</keyword>
<evidence type="ECO:0000256" key="4">
    <source>
        <dbReference type="ARBA" id="ARBA00023136"/>
    </source>
</evidence>
<dbReference type="EnsemblMetazoa" id="XM_028657643.1">
    <property type="protein sequence ID" value="XP_028513444.1"/>
    <property type="gene ID" value="LOC110234308"/>
</dbReference>
<sequence length="173" mass="19483">YGGLSFGNVVKFVPKNFNDIPFTPVRRLAVREVVKSWYNNKGYHALPTYLNVMNNAILRASIGKDKGNPSAYGITAYNHPFPFNSTSNTHLSAEYLRQGTDLVIAIFVIIAMSFVPASFVVFIVMERSSKAKHLQFVSGVNPIVYWFSNYLWDMVSSNSFNLLYFVCSVNVCT</sequence>
<feature type="transmembrane region" description="Helical" evidence="5">
    <location>
        <begin position="102"/>
        <end position="125"/>
    </location>
</feature>